<proteinExistence type="predicted"/>
<sequence>MNAADRPEPNAELKAGFEPLRVIFAIGALVLGFLVAALQA</sequence>
<accession>A0A9X4BI74</accession>
<evidence type="ECO:0000256" key="1">
    <source>
        <dbReference type="SAM" id="Phobius"/>
    </source>
</evidence>
<dbReference type="Proteomes" id="UP001139971">
    <property type="component" value="Unassembled WGS sequence"/>
</dbReference>
<keyword evidence="1" id="KW-0472">Membrane</keyword>
<keyword evidence="3" id="KW-1185">Reference proteome</keyword>
<dbReference type="RefSeq" id="WP_263540749.1">
    <property type="nucleotide sequence ID" value="NZ_JAOVZO020000019.1"/>
</dbReference>
<dbReference type="AlphaFoldDB" id="A0A9X4BI74"/>
<feature type="transmembrane region" description="Helical" evidence="1">
    <location>
        <begin position="20"/>
        <end position="38"/>
    </location>
</feature>
<name>A0A9X4BI74_9GAMM</name>
<organism evidence="2 3">
    <name type="scientific">Tahibacter soli</name>
    <dbReference type="NCBI Taxonomy" id="2983605"/>
    <lineage>
        <taxon>Bacteria</taxon>
        <taxon>Pseudomonadati</taxon>
        <taxon>Pseudomonadota</taxon>
        <taxon>Gammaproteobacteria</taxon>
        <taxon>Lysobacterales</taxon>
        <taxon>Rhodanobacteraceae</taxon>
        <taxon>Tahibacter</taxon>
    </lineage>
</organism>
<protein>
    <submittedName>
        <fullName evidence="2">Uncharacterized protein</fullName>
    </submittedName>
</protein>
<evidence type="ECO:0000313" key="2">
    <source>
        <dbReference type="EMBL" id="MDC8015015.1"/>
    </source>
</evidence>
<evidence type="ECO:0000313" key="3">
    <source>
        <dbReference type="Proteomes" id="UP001139971"/>
    </source>
</evidence>
<comment type="caution">
    <text evidence="2">The sequence shown here is derived from an EMBL/GenBank/DDBJ whole genome shotgun (WGS) entry which is preliminary data.</text>
</comment>
<reference evidence="2" key="1">
    <citation type="submission" date="2023-02" db="EMBL/GenBank/DDBJ databases">
        <title>Tahibacter soli sp. nov. isolated from soil.</title>
        <authorList>
            <person name="Baek J.H."/>
            <person name="Lee J.K."/>
            <person name="Choi D.G."/>
            <person name="Jeon C.O."/>
        </authorList>
    </citation>
    <scope>NUCLEOTIDE SEQUENCE</scope>
    <source>
        <strain evidence="2">BL</strain>
    </source>
</reference>
<keyword evidence="1" id="KW-1133">Transmembrane helix</keyword>
<gene>
    <name evidence="2" type="ORF">OD750_020925</name>
</gene>
<keyword evidence="1" id="KW-0812">Transmembrane</keyword>
<dbReference type="EMBL" id="JAOVZO020000019">
    <property type="protein sequence ID" value="MDC8015015.1"/>
    <property type="molecule type" value="Genomic_DNA"/>
</dbReference>